<dbReference type="Pfam" id="PF02613">
    <property type="entry name" value="Nitrate_red_del"/>
    <property type="match status" value="1"/>
</dbReference>
<name>A0A7U4P9Y5_9BURK</name>
<sequence length="266" mass="28735">MSDAPAEPRGAVYSALSALLDYPSDALVDALPAIDACARDAKGLAKEARAGLARLIGYLGERDLLTLQENYVALFDRGRATSLHLFEHVHGESRDRGQAMVDLLQMYERHGLYLSAHELPDYLPVFLEYLSRLPERDARNLLVETADILQALAAALAKRGSHYGFAIGALLSLAGKGQADAPDAPDDDAHTSVDHRALDADYADEPVRFVGAATPGAAEPVRFYDRRPGRQAAERGEAGRKPAAVKRPGGRTDEAPDEESGEAHER</sequence>
<dbReference type="PANTHER" id="PTHR43680">
    <property type="entry name" value="NITRATE REDUCTASE MOLYBDENUM COFACTOR ASSEMBLY CHAPERONE"/>
    <property type="match status" value="1"/>
</dbReference>
<dbReference type="GO" id="GO:0016530">
    <property type="term" value="F:metallochaperone activity"/>
    <property type="evidence" value="ECO:0007669"/>
    <property type="project" value="TreeGrafter"/>
</dbReference>
<dbReference type="SUPFAM" id="SSF89155">
    <property type="entry name" value="TorD-like"/>
    <property type="match status" value="1"/>
</dbReference>
<dbReference type="EMBL" id="CP065687">
    <property type="protein sequence ID" value="QPS47164.1"/>
    <property type="molecule type" value="Genomic_DNA"/>
</dbReference>
<dbReference type="AlphaFoldDB" id="A0A7U4P9Y5"/>
<proteinExistence type="predicted"/>
<dbReference type="PANTHER" id="PTHR43680:SF2">
    <property type="entry name" value="NITRATE REDUCTASE MOLYBDENUM COFACTOR ASSEMBLY CHAPERONE NARJ"/>
    <property type="match status" value="1"/>
</dbReference>
<gene>
    <name evidence="2" type="primary">narJ</name>
    <name evidence="2" type="ORF">I6G56_22140</name>
</gene>
<evidence type="ECO:0000313" key="2">
    <source>
        <dbReference type="EMBL" id="QPS47164.1"/>
    </source>
</evidence>
<accession>A0A7T2U802</accession>
<dbReference type="InterPro" id="IPR003765">
    <property type="entry name" value="NO3_reductase_chaperone_NarJ"/>
</dbReference>
<dbReference type="NCBIfam" id="TIGR00684">
    <property type="entry name" value="narJ"/>
    <property type="match status" value="1"/>
</dbReference>
<dbReference type="Proteomes" id="UP000594943">
    <property type="component" value="Chromosome 2"/>
</dbReference>
<feature type="region of interest" description="Disordered" evidence="1">
    <location>
        <begin position="220"/>
        <end position="266"/>
    </location>
</feature>
<dbReference type="Gene3D" id="1.10.3480.10">
    <property type="entry name" value="TorD-like"/>
    <property type="match status" value="1"/>
</dbReference>
<organism evidence="2 3">
    <name type="scientific">Burkholderia humptydooensis</name>
    <dbReference type="NCBI Taxonomy" id="430531"/>
    <lineage>
        <taxon>Bacteria</taxon>
        <taxon>Pseudomonadati</taxon>
        <taxon>Pseudomonadota</taxon>
        <taxon>Betaproteobacteria</taxon>
        <taxon>Burkholderiales</taxon>
        <taxon>Burkholderiaceae</taxon>
        <taxon>Burkholderia</taxon>
        <taxon>pseudomallei group</taxon>
    </lineage>
</organism>
<evidence type="ECO:0000256" key="1">
    <source>
        <dbReference type="SAM" id="MobiDB-lite"/>
    </source>
</evidence>
<accession>A0A7U4P9Y5</accession>
<dbReference type="GO" id="GO:0051131">
    <property type="term" value="P:chaperone-mediated protein complex assembly"/>
    <property type="evidence" value="ECO:0007669"/>
    <property type="project" value="InterPro"/>
</dbReference>
<protein>
    <submittedName>
        <fullName evidence="2">Nitrate reductase molybdenum cofactor assembly chaperone</fullName>
    </submittedName>
</protein>
<dbReference type="InterPro" id="IPR020945">
    <property type="entry name" value="DMSO/NO3_reduct_chaperone"/>
</dbReference>
<evidence type="ECO:0000313" key="3">
    <source>
        <dbReference type="Proteomes" id="UP000594943"/>
    </source>
</evidence>
<dbReference type="KEGG" id="bhg:I6G56_22140"/>
<feature type="compositionally biased region" description="Basic and acidic residues" evidence="1">
    <location>
        <begin position="222"/>
        <end position="240"/>
    </location>
</feature>
<dbReference type="GO" id="GO:0042128">
    <property type="term" value="P:nitrate assimilation"/>
    <property type="evidence" value="ECO:0007669"/>
    <property type="project" value="TreeGrafter"/>
</dbReference>
<dbReference type="InterPro" id="IPR036411">
    <property type="entry name" value="TorD-like_sf"/>
</dbReference>
<reference evidence="2 3" key="1">
    <citation type="submission" date="2020-12" db="EMBL/GenBank/DDBJ databases">
        <title>FDA dAtabase for Regulatory Grade micrObial Sequences (FDA-ARGOS): Supporting development and validation of Infectious Disease Dx tests.</title>
        <authorList>
            <person name="Nelson B."/>
            <person name="Plummer A."/>
            <person name="Tallon L."/>
            <person name="Sadzewicz L."/>
            <person name="Zhao X."/>
            <person name="Boylan J."/>
            <person name="Ott S."/>
            <person name="Bowen H."/>
            <person name="Vavikolanu K."/>
            <person name="Mehta A."/>
            <person name="Aluvathingal J."/>
            <person name="Nadendla S."/>
            <person name="Myers T."/>
            <person name="Yan Y."/>
            <person name="Sichtig H."/>
        </authorList>
    </citation>
    <scope>NUCLEOTIDE SEQUENCE [LARGE SCALE GENOMIC DNA]</scope>
    <source>
        <strain evidence="2 3">FDAARGOS_899</strain>
    </source>
</reference>
<dbReference type="GO" id="GO:0051082">
    <property type="term" value="F:unfolded protein binding"/>
    <property type="evidence" value="ECO:0007669"/>
    <property type="project" value="InterPro"/>
</dbReference>